<name>H2C9D3_9CREN</name>
<accession>H2C9D3</accession>
<sequence>MFLEELLTGRHLLVSYYYSVNVAIISSIARELSRRGFSVCIVNLEKMRFWERVEVKCEPGARVLVFDAESESEVPQDYLLVTSTMNLNLEGVKRYKIKKVQGNIYRAEGEATYYFKVNQGRVEDYELSQGDLLVDILRELGGEATLKDLVNIYSHRSGKGREKVREELGLLARLGKIEIRGGKVRLLNDYGWSEG</sequence>
<proteinExistence type="predicted"/>
<keyword evidence="2" id="KW-1185">Reference proteome</keyword>
<dbReference type="Proteomes" id="UP000003980">
    <property type="component" value="Unassembled WGS sequence"/>
</dbReference>
<dbReference type="EMBL" id="JH597770">
    <property type="protein sequence ID" value="EHP68759.1"/>
    <property type="molecule type" value="Genomic_DNA"/>
</dbReference>
<dbReference type="RefSeq" id="WP_009075519.1">
    <property type="nucleotide sequence ID" value="NZ_JH597770.1"/>
</dbReference>
<dbReference type="HOGENOM" id="CLU_117490_0_0_2"/>
<protein>
    <submittedName>
        <fullName evidence="1">Uncharacterized protein</fullName>
    </submittedName>
</protein>
<dbReference type="STRING" id="671065.MetMK1DRAFT_00032040"/>
<dbReference type="eggNOG" id="arCOG05993">
    <property type="taxonomic scope" value="Archaea"/>
</dbReference>
<reference evidence="1 2" key="1">
    <citation type="submission" date="2012-01" db="EMBL/GenBank/DDBJ databases">
        <title>Improved High-Quality Draft sequence of Metallosphaera yellowstonensis MK1.</title>
        <authorList>
            <consortium name="US DOE Joint Genome Institute"/>
            <person name="Lucas S."/>
            <person name="Han J."/>
            <person name="Cheng J.-F."/>
            <person name="Goodwin L."/>
            <person name="Pitluck S."/>
            <person name="Peters L."/>
            <person name="Teshima H."/>
            <person name="Detter J.C."/>
            <person name="Han C."/>
            <person name="Tapia R."/>
            <person name="Land M."/>
            <person name="Hauser L."/>
            <person name="Kyrpides N."/>
            <person name="Kozubal M."/>
            <person name="Macur R.E."/>
            <person name="Jay Z."/>
            <person name="Inskeep W."/>
            <person name="Woyke T."/>
        </authorList>
    </citation>
    <scope>NUCLEOTIDE SEQUENCE [LARGE SCALE GENOMIC DNA]</scope>
    <source>
        <strain evidence="1 2">MK1</strain>
    </source>
</reference>
<dbReference type="AlphaFoldDB" id="H2C9D3"/>
<organism evidence="1 2">
    <name type="scientific">Metallosphaera yellowstonensis MK1</name>
    <dbReference type="NCBI Taxonomy" id="671065"/>
    <lineage>
        <taxon>Archaea</taxon>
        <taxon>Thermoproteota</taxon>
        <taxon>Thermoprotei</taxon>
        <taxon>Sulfolobales</taxon>
        <taxon>Sulfolobaceae</taxon>
        <taxon>Metallosphaera</taxon>
    </lineage>
</organism>
<evidence type="ECO:0000313" key="1">
    <source>
        <dbReference type="EMBL" id="EHP68759.1"/>
    </source>
</evidence>
<dbReference type="OrthoDB" id="34577at2157"/>
<gene>
    <name evidence="1" type="ORF">MetMK1DRAFT_00032040</name>
</gene>
<evidence type="ECO:0000313" key="2">
    <source>
        <dbReference type="Proteomes" id="UP000003980"/>
    </source>
</evidence>